<evidence type="ECO:0000256" key="8">
    <source>
        <dbReference type="ARBA" id="ARBA00023136"/>
    </source>
</evidence>
<feature type="domain" description="Major facilitator superfamily (MFS) profile" evidence="12">
    <location>
        <begin position="26"/>
        <end position="440"/>
    </location>
</feature>
<evidence type="ECO:0000313" key="16">
    <source>
        <dbReference type="Proteomes" id="UP000465302"/>
    </source>
</evidence>
<evidence type="ECO:0000256" key="5">
    <source>
        <dbReference type="ARBA" id="ARBA00022692"/>
    </source>
</evidence>
<comment type="subcellular location">
    <subcellularLocation>
        <location evidence="1">Cell membrane</location>
        <topology evidence="1">Multi-pass membrane protein</topology>
    </subcellularLocation>
</comment>
<comment type="function">
    <text evidence="9">May be a proton symporter involved in the uptake of osmolytes such as proline and glycine betaine.</text>
</comment>
<dbReference type="PROSITE" id="PS50850">
    <property type="entry name" value="MFS"/>
    <property type="match status" value="1"/>
</dbReference>
<gene>
    <name evidence="14" type="ORF">CQY20_15860</name>
    <name evidence="13" type="ORF">MAGR_24040</name>
</gene>
<feature type="transmembrane region" description="Helical" evidence="11">
    <location>
        <begin position="63"/>
        <end position="88"/>
    </location>
</feature>
<evidence type="ECO:0000256" key="9">
    <source>
        <dbReference type="ARBA" id="ARBA00037295"/>
    </source>
</evidence>
<evidence type="ECO:0000256" key="1">
    <source>
        <dbReference type="ARBA" id="ARBA00004651"/>
    </source>
</evidence>
<dbReference type="AlphaFoldDB" id="A0A2A7N0W9"/>
<evidence type="ECO:0000256" key="7">
    <source>
        <dbReference type="ARBA" id="ARBA00022989"/>
    </source>
</evidence>
<evidence type="ECO:0000313" key="13">
    <source>
        <dbReference type="EMBL" id="GFG50963.1"/>
    </source>
</evidence>
<evidence type="ECO:0000313" key="14">
    <source>
        <dbReference type="EMBL" id="PEG37470.1"/>
    </source>
</evidence>
<dbReference type="GO" id="GO:0015293">
    <property type="term" value="F:symporter activity"/>
    <property type="evidence" value="ECO:0007669"/>
    <property type="project" value="UniProtKB-KW"/>
</dbReference>
<evidence type="ECO:0000256" key="10">
    <source>
        <dbReference type="ARBA" id="ARBA00039918"/>
    </source>
</evidence>
<reference evidence="14 15" key="1">
    <citation type="submission" date="2017-10" db="EMBL/GenBank/DDBJ databases">
        <title>The new phylogeny of genus Mycobacterium.</title>
        <authorList>
            <person name="Tortoli E."/>
            <person name="Trovato A."/>
            <person name="Cirillo D.M."/>
        </authorList>
    </citation>
    <scope>NUCLEOTIDE SEQUENCE [LARGE SCALE GENOMIC DNA]</scope>
    <source>
        <strain evidence="14 15">CCUG37673</strain>
    </source>
</reference>
<dbReference type="Proteomes" id="UP000465302">
    <property type="component" value="Unassembled WGS sequence"/>
</dbReference>
<evidence type="ECO:0000259" key="12">
    <source>
        <dbReference type="PROSITE" id="PS50850"/>
    </source>
</evidence>
<evidence type="ECO:0000313" key="15">
    <source>
        <dbReference type="Proteomes" id="UP000220914"/>
    </source>
</evidence>
<feature type="transmembrane region" description="Helical" evidence="11">
    <location>
        <begin position="171"/>
        <end position="191"/>
    </location>
</feature>
<dbReference type="InterPro" id="IPR020846">
    <property type="entry name" value="MFS_dom"/>
</dbReference>
<dbReference type="Gene3D" id="1.20.1250.20">
    <property type="entry name" value="MFS general substrate transporter like domains"/>
    <property type="match status" value="2"/>
</dbReference>
<evidence type="ECO:0000256" key="6">
    <source>
        <dbReference type="ARBA" id="ARBA00022847"/>
    </source>
</evidence>
<feature type="transmembrane region" description="Helical" evidence="11">
    <location>
        <begin position="203"/>
        <end position="220"/>
    </location>
</feature>
<dbReference type="RefSeq" id="WP_097941035.1">
    <property type="nucleotide sequence ID" value="NZ_BLKS01000001.1"/>
</dbReference>
<reference evidence="13" key="3">
    <citation type="submission" date="2020-02" db="EMBL/GenBank/DDBJ databases">
        <authorList>
            <person name="Matsumoto Y."/>
            <person name="Motooka D."/>
            <person name="Nakamura S."/>
        </authorList>
    </citation>
    <scope>NUCLEOTIDE SEQUENCE</scope>
    <source>
        <strain evidence="13">JCM 6377</strain>
    </source>
</reference>
<keyword evidence="4" id="KW-1003">Cell membrane</keyword>
<comment type="similarity">
    <text evidence="2">Belongs to the major facilitator superfamily. Metabolite:H+ Symporter (MHS) family (TC 2.A.1.6) family.</text>
</comment>
<feature type="transmembrane region" description="Helical" evidence="11">
    <location>
        <begin position="129"/>
        <end position="151"/>
    </location>
</feature>
<keyword evidence="7 11" id="KW-1133">Transmembrane helix</keyword>
<evidence type="ECO:0000256" key="4">
    <source>
        <dbReference type="ARBA" id="ARBA00022475"/>
    </source>
</evidence>
<feature type="transmembrane region" description="Helical" evidence="11">
    <location>
        <begin position="291"/>
        <end position="309"/>
    </location>
</feature>
<dbReference type="Proteomes" id="UP000220914">
    <property type="component" value="Unassembled WGS sequence"/>
</dbReference>
<evidence type="ECO:0000256" key="11">
    <source>
        <dbReference type="SAM" id="Phobius"/>
    </source>
</evidence>
<dbReference type="EMBL" id="PDCP01000026">
    <property type="protein sequence ID" value="PEG37470.1"/>
    <property type="molecule type" value="Genomic_DNA"/>
</dbReference>
<feature type="transmembrane region" description="Helical" evidence="11">
    <location>
        <begin position="255"/>
        <end position="279"/>
    </location>
</feature>
<comment type="caution">
    <text evidence="14">The sequence shown here is derived from an EMBL/GenBank/DDBJ whole genome shotgun (WGS) entry which is preliminary data.</text>
</comment>
<dbReference type="SUPFAM" id="SSF103473">
    <property type="entry name" value="MFS general substrate transporter"/>
    <property type="match status" value="1"/>
</dbReference>
<dbReference type="GO" id="GO:0005886">
    <property type="term" value="C:plasma membrane"/>
    <property type="evidence" value="ECO:0007669"/>
    <property type="project" value="UniProtKB-SubCell"/>
</dbReference>
<organism evidence="14 15">
    <name type="scientific">Mycolicibacterium agri</name>
    <name type="common">Mycobacterium agri</name>
    <dbReference type="NCBI Taxonomy" id="36811"/>
    <lineage>
        <taxon>Bacteria</taxon>
        <taxon>Bacillati</taxon>
        <taxon>Actinomycetota</taxon>
        <taxon>Actinomycetes</taxon>
        <taxon>Mycobacteriales</taxon>
        <taxon>Mycobacteriaceae</taxon>
        <taxon>Mycolicibacterium</taxon>
    </lineage>
</organism>
<dbReference type="Pfam" id="PF07690">
    <property type="entry name" value="MFS_1"/>
    <property type="match status" value="1"/>
</dbReference>
<keyword evidence="15" id="KW-1185">Reference proteome</keyword>
<protein>
    <recommendedName>
        <fullName evidence="10">Putative proline/betaine transporter</fullName>
    </recommendedName>
</protein>
<reference evidence="13 16" key="2">
    <citation type="journal article" date="2019" name="Emerg. Microbes Infect.">
        <title>Comprehensive subspecies identification of 175 nontuberculous mycobacteria species based on 7547 genomic profiles.</title>
        <authorList>
            <person name="Matsumoto Y."/>
            <person name="Kinjo T."/>
            <person name="Motooka D."/>
            <person name="Nabeya D."/>
            <person name="Jung N."/>
            <person name="Uechi K."/>
            <person name="Horii T."/>
            <person name="Iida T."/>
            <person name="Fujita J."/>
            <person name="Nakamura S."/>
        </authorList>
    </citation>
    <scope>NUCLEOTIDE SEQUENCE [LARGE SCALE GENOMIC DNA]</scope>
    <source>
        <strain evidence="13 16">JCM 6377</strain>
    </source>
</reference>
<keyword evidence="6" id="KW-0769">Symport</keyword>
<evidence type="ECO:0000256" key="3">
    <source>
        <dbReference type="ARBA" id="ARBA00022448"/>
    </source>
</evidence>
<dbReference type="EMBL" id="BLKS01000001">
    <property type="protein sequence ID" value="GFG50963.1"/>
    <property type="molecule type" value="Genomic_DNA"/>
</dbReference>
<dbReference type="InterPro" id="IPR036259">
    <property type="entry name" value="MFS_trans_sf"/>
</dbReference>
<dbReference type="PANTHER" id="PTHR43045:SF1">
    <property type="entry name" value="SHIKIMATE TRANSPORTER"/>
    <property type="match status" value="1"/>
</dbReference>
<feature type="transmembrane region" description="Helical" evidence="11">
    <location>
        <begin position="413"/>
        <end position="435"/>
    </location>
</feature>
<dbReference type="InterPro" id="IPR011701">
    <property type="entry name" value="MFS"/>
</dbReference>
<dbReference type="OrthoDB" id="8953821at2"/>
<dbReference type="PANTHER" id="PTHR43045">
    <property type="entry name" value="SHIKIMATE TRANSPORTER"/>
    <property type="match status" value="1"/>
</dbReference>
<sequence>MSTPDDTNGTNSTGTEEVSKSELRTVVASSLVGTTVEWYDFFLYGTAAGIVFPKLFFPSSEPAIGTLLAFATFAVGFVARPVGGLIFGHIGDRIGRKNTLVATMLIMGVATFLIGVIPTHAAIGITAPILLVALRLAQGIAVGGEWGGAVLMAVEYAPPGRRGFYGSMPQIGLAIGLTMSTGVFALLGFVMSDGAFMSWGWRIGFMLSAVLVAVGLYIRLKVMETPAFRKLEEAEAKATIPALQLVKERLSRRHLVLGMGSRWAEGVAFNMWAVFTISYGTDTLGLSKQPILLSVMAAAAVMVFFIPVFGRVADRFDRRHLYTVGIVLLGVAAYPALAVLGTGNTVFIAGAIVLVLGVIYPMVYAPEASLFAELFPTRVRYTGISVVYQLSGIVASGLTPLILAFLLREAGGGISLIIGYVVAVSVISAVSTMAIRKRDMYTEIVDAELQEAQRAQRVSAEQ</sequence>
<proteinExistence type="inferred from homology"/>
<keyword evidence="5 11" id="KW-0812">Transmembrane</keyword>
<feature type="transmembrane region" description="Helical" evidence="11">
    <location>
        <begin position="346"/>
        <end position="365"/>
    </location>
</feature>
<feature type="transmembrane region" description="Helical" evidence="11">
    <location>
        <begin position="386"/>
        <end position="407"/>
    </location>
</feature>
<name>A0A2A7N0W9_MYCAG</name>
<feature type="transmembrane region" description="Helical" evidence="11">
    <location>
        <begin position="100"/>
        <end position="123"/>
    </location>
</feature>
<accession>A0A2A7N0W9</accession>
<dbReference type="FunFam" id="1.20.1250.20:FF:000001">
    <property type="entry name" value="Dicarboxylate MFS transporter"/>
    <property type="match status" value="1"/>
</dbReference>
<keyword evidence="3" id="KW-0813">Transport</keyword>
<dbReference type="CDD" id="cd17369">
    <property type="entry name" value="MFS_ShiA_like"/>
    <property type="match status" value="1"/>
</dbReference>
<evidence type="ECO:0000256" key="2">
    <source>
        <dbReference type="ARBA" id="ARBA00008240"/>
    </source>
</evidence>
<feature type="transmembrane region" description="Helical" evidence="11">
    <location>
        <begin position="321"/>
        <end position="340"/>
    </location>
</feature>
<keyword evidence="8 11" id="KW-0472">Membrane</keyword>